<dbReference type="Gene3D" id="2.20.20.160">
    <property type="match status" value="2"/>
</dbReference>
<dbReference type="HOGENOM" id="CLU_957260_0_0_1"/>
<feature type="compositionally biased region" description="Basic and acidic residues" evidence="1">
    <location>
        <begin position="279"/>
        <end position="291"/>
    </location>
</feature>
<reference evidence="4" key="1">
    <citation type="submission" date="2012-12" db="EMBL/GenBank/DDBJ databases">
        <authorList>
            <person name="Hellsten U."/>
            <person name="Grimwood J."/>
            <person name="Chapman J.A."/>
            <person name="Shapiro H."/>
            <person name="Aerts A."/>
            <person name="Otillar R.P."/>
            <person name="Terry A.Y."/>
            <person name="Boore J.L."/>
            <person name="Simakov O."/>
            <person name="Marletaz F."/>
            <person name="Cho S.-J."/>
            <person name="Edsinger-Gonzales E."/>
            <person name="Havlak P."/>
            <person name="Kuo D.-H."/>
            <person name="Larsson T."/>
            <person name="Lv J."/>
            <person name="Arendt D."/>
            <person name="Savage R."/>
            <person name="Osoegawa K."/>
            <person name="de Jong P."/>
            <person name="Lindberg D.R."/>
            <person name="Seaver E.C."/>
            <person name="Weisblat D.A."/>
            <person name="Putnam N.H."/>
            <person name="Grigoriev I.V."/>
            <person name="Rokhsar D.S."/>
        </authorList>
    </citation>
    <scope>NUCLEOTIDE SEQUENCE</scope>
    <source>
        <strain evidence="4">I ESC-2004</strain>
    </source>
</reference>
<dbReference type="EMBL" id="AMQN01008967">
    <property type="status" value="NOT_ANNOTATED_CDS"/>
    <property type="molecule type" value="Genomic_DNA"/>
</dbReference>
<evidence type="ECO:0000313" key="3">
    <source>
        <dbReference type="EnsemblMetazoa" id="CapteP218812"/>
    </source>
</evidence>
<feature type="region of interest" description="Disordered" evidence="1">
    <location>
        <begin position="271"/>
        <end position="291"/>
    </location>
</feature>
<dbReference type="OrthoDB" id="6038972at2759"/>
<organism evidence="2">
    <name type="scientific">Capitella teleta</name>
    <name type="common">Polychaete worm</name>
    <dbReference type="NCBI Taxonomy" id="283909"/>
    <lineage>
        <taxon>Eukaryota</taxon>
        <taxon>Metazoa</taxon>
        <taxon>Spiralia</taxon>
        <taxon>Lophotrochozoa</taxon>
        <taxon>Annelida</taxon>
        <taxon>Polychaeta</taxon>
        <taxon>Sedentaria</taxon>
        <taxon>Scolecida</taxon>
        <taxon>Capitellidae</taxon>
        <taxon>Capitella</taxon>
    </lineage>
</organism>
<gene>
    <name evidence="2" type="ORF">CAPTEDRAFT_218812</name>
</gene>
<name>R7U7Q8_CAPTE</name>
<evidence type="ECO:0000313" key="2">
    <source>
        <dbReference type="EMBL" id="ELU02186.1"/>
    </source>
</evidence>
<evidence type="ECO:0000256" key="1">
    <source>
        <dbReference type="SAM" id="MobiDB-lite"/>
    </source>
</evidence>
<sequence length="291" mass="33607">MRDGRPLRRLHQTLLRLLCGGGGGGDGRGGDCGAVRRRRWRPAFAHCLLCLTVLTAECIQPMCAHPCKSDYEVCNAVLQVGSNLIEDNPKGERPYCECSDTNACPKRWSNRTGQTLTWFHHERRDWLVQYQFCSDVIERGPQCTMTTEVVITVKTEQSLWRPELKHIHCHCPDHIYYLQSWRLNSTGQEWYYSYNCYRRNCKLKEPCVKHYLDRGGSRTMGYHFLCSCPHGQHCPIGNKDQRIQSYEVDDSDDIGPFISGYCEDVPGLQSNNRKSFTYESREPIRDSIDKS</sequence>
<dbReference type="OMA" id="WPHYERA"/>
<dbReference type="AlphaFoldDB" id="R7U7Q8"/>
<protein>
    <submittedName>
        <fullName evidence="2 3">Uncharacterized protein</fullName>
    </submittedName>
</protein>
<proteinExistence type="predicted"/>
<dbReference type="Proteomes" id="UP000014760">
    <property type="component" value="Unassembled WGS sequence"/>
</dbReference>
<dbReference type="EMBL" id="KB304272">
    <property type="protein sequence ID" value="ELU02186.1"/>
    <property type="molecule type" value="Genomic_DNA"/>
</dbReference>
<keyword evidence="4" id="KW-1185">Reference proteome</keyword>
<reference evidence="2 4" key="2">
    <citation type="journal article" date="2013" name="Nature">
        <title>Insights into bilaterian evolution from three spiralian genomes.</title>
        <authorList>
            <person name="Simakov O."/>
            <person name="Marletaz F."/>
            <person name="Cho S.J."/>
            <person name="Edsinger-Gonzales E."/>
            <person name="Havlak P."/>
            <person name="Hellsten U."/>
            <person name="Kuo D.H."/>
            <person name="Larsson T."/>
            <person name="Lv J."/>
            <person name="Arendt D."/>
            <person name="Savage R."/>
            <person name="Osoegawa K."/>
            <person name="de Jong P."/>
            <person name="Grimwood J."/>
            <person name="Chapman J.A."/>
            <person name="Shapiro H."/>
            <person name="Aerts A."/>
            <person name="Otillar R.P."/>
            <person name="Terry A.Y."/>
            <person name="Boore J.L."/>
            <person name="Grigoriev I.V."/>
            <person name="Lindberg D.R."/>
            <person name="Seaver E.C."/>
            <person name="Weisblat D.A."/>
            <person name="Putnam N.H."/>
            <person name="Rokhsar D.S."/>
        </authorList>
    </citation>
    <scope>NUCLEOTIDE SEQUENCE</scope>
    <source>
        <strain evidence="2 4">I ESC-2004</strain>
    </source>
</reference>
<evidence type="ECO:0000313" key="4">
    <source>
        <dbReference type="Proteomes" id="UP000014760"/>
    </source>
</evidence>
<accession>R7U7Q8</accession>
<reference evidence="3" key="3">
    <citation type="submission" date="2015-06" db="UniProtKB">
        <authorList>
            <consortium name="EnsemblMetazoa"/>
        </authorList>
    </citation>
    <scope>IDENTIFICATION</scope>
</reference>
<dbReference type="EnsemblMetazoa" id="CapteT218812">
    <property type="protein sequence ID" value="CapteP218812"/>
    <property type="gene ID" value="CapteG218812"/>
</dbReference>